<gene>
    <name evidence="1" type="ORF">LY16_01722</name>
</gene>
<evidence type="ECO:0000313" key="1">
    <source>
        <dbReference type="EMBL" id="TYP07488.1"/>
    </source>
</evidence>
<protein>
    <submittedName>
        <fullName evidence="1">Uncharacterized protein</fullName>
    </submittedName>
</protein>
<comment type="caution">
    <text evidence="1">The sequence shown here is derived from an EMBL/GenBank/DDBJ whole genome shotgun (WGS) entry which is preliminary data.</text>
</comment>
<keyword evidence="2" id="KW-1185">Reference proteome</keyword>
<dbReference type="EMBL" id="VNHN01000023">
    <property type="protein sequence ID" value="TYP07488.1"/>
    <property type="molecule type" value="Genomic_DNA"/>
</dbReference>
<accession>A0ABY3NRT4</accession>
<evidence type="ECO:0000313" key="2">
    <source>
        <dbReference type="Proteomes" id="UP000324170"/>
    </source>
</evidence>
<organism evidence="1 2">
    <name type="scientific">Xenorhabdus doucetiae</name>
    <dbReference type="NCBI Taxonomy" id="351671"/>
    <lineage>
        <taxon>Bacteria</taxon>
        <taxon>Pseudomonadati</taxon>
        <taxon>Pseudomonadota</taxon>
        <taxon>Gammaproteobacteria</taxon>
        <taxon>Enterobacterales</taxon>
        <taxon>Morganellaceae</taxon>
        <taxon>Xenorhabdus</taxon>
    </lineage>
</organism>
<sequence>MLDLLTQLGNPCMLNCSQRQIHKQARPRKTVGDLAEKIQLSLIIF</sequence>
<reference evidence="1 2" key="1">
    <citation type="submission" date="2019-07" db="EMBL/GenBank/DDBJ databases">
        <title>Genomic Encyclopedia of Type Strains, Phase I: the one thousand microbial genomes (KMG-I) project.</title>
        <authorList>
            <person name="Kyrpides N."/>
        </authorList>
    </citation>
    <scope>NUCLEOTIDE SEQUENCE [LARGE SCALE GENOMIC DNA]</scope>
    <source>
        <strain evidence="1 2">DSM 17909</strain>
    </source>
</reference>
<name>A0ABY3NRT4_9GAMM</name>
<proteinExistence type="predicted"/>
<dbReference type="Proteomes" id="UP000324170">
    <property type="component" value="Unassembled WGS sequence"/>
</dbReference>